<feature type="domain" description="Pyrrolo-quinoline quinone repeat" evidence="2">
    <location>
        <begin position="35"/>
        <end position="149"/>
    </location>
</feature>
<accession>A0AAV3TB87</accession>
<proteinExistence type="predicted"/>
<gene>
    <name evidence="3" type="ORF">GCM10009020_23530</name>
</gene>
<dbReference type="Pfam" id="PF13360">
    <property type="entry name" value="PQQ_2"/>
    <property type="match status" value="1"/>
</dbReference>
<evidence type="ECO:0000313" key="3">
    <source>
        <dbReference type="EMBL" id="GAA0675207.1"/>
    </source>
</evidence>
<dbReference type="SUPFAM" id="SSF63825">
    <property type="entry name" value="YWTD domain"/>
    <property type="match status" value="1"/>
</dbReference>
<protein>
    <recommendedName>
        <fullName evidence="2">Pyrrolo-quinoline quinone repeat domain-containing protein</fullName>
    </recommendedName>
</protein>
<dbReference type="SUPFAM" id="SSF50998">
    <property type="entry name" value="Quinoprotein alcohol dehydrogenase-like"/>
    <property type="match status" value="1"/>
</dbReference>
<name>A0AAV3TB87_9EURY</name>
<dbReference type="EMBL" id="BAAADV010000004">
    <property type="protein sequence ID" value="GAA0675207.1"/>
    <property type="molecule type" value="Genomic_DNA"/>
</dbReference>
<evidence type="ECO:0000256" key="1">
    <source>
        <dbReference type="SAM" id="MobiDB-lite"/>
    </source>
</evidence>
<comment type="caution">
    <text evidence="3">The sequence shown here is derived from an EMBL/GenBank/DDBJ whole genome shotgun (WGS) entry which is preliminary data.</text>
</comment>
<dbReference type="InterPro" id="IPR002372">
    <property type="entry name" value="PQQ_rpt_dom"/>
</dbReference>
<dbReference type="InterPro" id="IPR011047">
    <property type="entry name" value="Quinoprotein_ADH-like_sf"/>
</dbReference>
<feature type="region of interest" description="Disordered" evidence="1">
    <location>
        <begin position="349"/>
        <end position="383"/>
    </location>
</feature>
<sequence>MAWSRTIYNSSSVTAATATAVGDEFLLALSGVSAGENPRIACIDYSGDIRWDREYRTGGIDFDALLELSDGGYIVAGSVVVGLSPDGEVRWRYDDLTPEGSAAVAELEDGRAVVADNVWTSGEYRTRIIALDPDDGAVEWRTEVLEGTGSVVALVPWRDRALGDVPRGGFYSIARRHVRDSDEHGGRVRAFGPDGAVAGVGELDADPHDAMLSDSGHLWIAQSNGGSPWILALDRVGTNDSTSSGLEYPWYRSLDVPVDIDAVLEPNDHRTLVVGETRRPHGYATETVVFQLGPTGERLRSFYPRGTGDTVETALPWSGGALVVGSTRPGAGKSARGWVAAIRDVETEIVDPPPATRLSSNEESDRDDGERAGADDVSGDRLDGLGVTTALAGLGLGTVARRLRDG</sequence>
<organism evidence="3 4">
    <name type="scientific">Natronoarchaeum mannanilyticum</name>
    <dbReference type="NCBI Taxonomy" id="926360"/>
    <lineage>
        <taxon>Archaea</taxon>
        <taxon>Methanobacteriati</taxon>
        <taxon>Methanobacteriota</taxon>
        <taxon>Stenosarchaea group</taxon>
        <taxon>Halobacteria</taxon>
        <taxon>Halobacteriales</taxon>
        <taxon>Natronoarchaeaceae</taxon>
    </lineage>
</organism>
<dbReference type="Proteomes" id="UP001500420">
    <property type="component" value="Unassembled WGS sequence"/>
</dbReference>
<evidence type="ECO:0000313" key="4">
    <source>
        <dbReference type="Proteomes" id="UP001500420"/>
    </source>
</evidence>
<evidence type="ECO:0000259" key="2">
    <source>
        <dbReference type="Pfam" id="PF13360"/>
    </source>
</evidence>
<feature type="compositionally biased region" description="Basic and acidic residues" evidence="1">
    <location>
        <begin position="368"/>
        <end position="383"/>
    </location>
</feature>
<dbReference type="AlphaFoldDB" id="A0AAV3TB87"/>
<keyword evidence="4" id="KW-1185">Reference proteome</keyword>
<reference evidence="3 4" key="1">
    <citation type="journal article" date="2019" name="Int. J. Syst. Evol. Microbiol.">
        <title>The Global Catalogue of Microorganisms (GCM) 10K type strain sequencing project: providing services to taxonomists for standard genome sequencing and annotation.</title>
        <authorList>
            <consortium name="The Broad Institute Genomics Platform"/>
            <consortium name="The Broad Institute Genome Sequencing Center for Infectious Disease"/>
            <person name="Wu L."/>
            <person name="Ma J."/>
        </authorList>
    </citation>
    <scope>NUCLEOTIDE SEQUENCE [LARGE SCALE GENOMIC DNA]</scope>
    <source>
        <strain evidence="3 4">JCM 16328</strain>
    </source>
</reference>
<dbReference type="Gene3D" id="2.40.128.630">
    <property type="match status" value="1"/>
</dbReference>
<dbReference type="RefSeq" id="WP_377074236.1">
    <property type="nucleotide sequence ID" value="NZ_JBHSWS010000070.1"/>
</dbReference>